<gene>
    <name evidence="2" type="ORF">GCM10023350_10440</name>
</gene>
<evidence type="ECO:0000313" key="3">
    <source>
        <dbReference type="Proteomes" id="UP001499882"/>
    </source>
</evidence>
<dbReference type="Proteomes" id="UP001499882">
    <property type="component" value="Unassembled WGS sequence"/>
</dbReference>
<keyword evidence="3" id="KW-1185">Reference proteome</keyword>
<sequence length="222" mass="21922">MRKLVYIAVGGILGLALSGGAAVAGGLIHGKDLAKGTITSRELGAKSVTSAKLSKSVKKQLGKPGPAGPAGPAGARGPAGGFDFVDQNGTVIGESVGFYSGVYPMVRMGDGTIVLYDNDPATSSAVALVTSIYYPQAGCTGTGYANAGGQAFQTAIITANPAIAGSQIYKQVPGTPQNFTAASVKNSSGCSASTTAVTKAYAVTEAGKVPAAAKPLILKPVG</sequence>
<evidence type="ECO:0008006" key="4">
    <source>
        <dbReference type="Google" id="ProtNLM"/>
    </source>
</evidence>
<name>A0ABP8YL41_9ACTN</name>
<accession>A0ABP8YL41</accession>
<evidence type="ECO:0000256" key="1">
    <source>
        <dbReference type="SAM" id="MobiDB-lite"/>
    </source>
</evidence>
<organism evidence="2 3">
    <name type="scientific">Nocardioides endophyticus</name>
    <dbReference type="NCBI Taxonomy" id="1353775"/>
    <lineage>
        <taxon>Bacteria</taxon>
        <taxon>Bacillati</taxon>
        <taxon>Actinomycetota</taxon>
        <taxon>Actinomycetes</taxon>
        <taxon>Propionibacteriales</taxon>
        <taxon>Nocardioidaceae</taxon>
        <taxon>Nocardioides</taxon>
    </lineage>
</organism>
<evidence type="ECO:0000313" key="2">
    <source>
        <dbReference type="EMBL" id="GAA4729123.1"/>
    </source>
</evidence>
<dbReference type="RefSeq" id="WP_345525568.1">
    <property type="nucleotide sequence ID" value="NZ_BAABKN010000006.1"/>
</dbReference>
<comment type="caution">
    <text evidence="2">The sequence shown here is derived from an EMBL/GenBank/DDBJ whole genome shotgun (WGS) entry which is preliminary data.</text>
</comment>
<reference evidence="3" key="1">
    <citation type="journal article" date="2019" name="Int. J. Syst. Evol. Microbiol.">
        <title>The Global Catalogue of Microorganisms (GCM) 10K type strain sequencing project: providing services to taxonomists for standard genome sequencing and annotation.</title>
        <authorList>
            <consortium name="The Broad Institute Genomics Platform"/>
            <consortium name="The Broad Institute Genome Sequencing Center for Infectious Disease"/>
            <person name="Wu L."/>
            <person name="Ma J."/>
        </authorList>
    </citation>
    <scope>NUCLEOTIDE SEQUENCE [LARGE SCALE GENOMIC DNA]</scope>
    <source>
        <strain evidence="3">JCM 18532</strain>
    </source>
</reference>
<feature type="region of interest" description="Disordered" evidence="1">
    <location>
        <begin position="54"/>
        <end position="74"/>
    </location>
</feature>
<dbReference type="EMBL" id="BAABKN010000006">
    <property type="protein sequence ID" value="GAA4729123.1"/>
    <property type="molecule type" value="Genomic_DNA"/>
</dbReference>
<proteinExistence type="predicted"/>
<protein>
    <recommendedName>
        <fullName evidence="4">Collagen-like protein</fullName>
    </recommendedName>
</protein>